<accession>A0ABP4UYR4</accession>
<reference evidence="2" key="1">
    <citation type="journal article" date="2019" name="Int. J. Syst. Evol. Microbiol.">
        <title>The Global Catalogue of Microorganisms (GCM) 10K type strain sequencing project: providing services to taxonomists for standard genome sequencing and annotation.</title>
        <authorList>
            <consortium name="The Broad Institute Genomics Platform"/>
            <consortium name="The Broad Institute Genome Sequencing Center for Infectious Disease"/>
            <person name="Wu L."/>
            <person name="Ma J."/>
        </authorList>
    </citation>
    <scope>NUCLEOTIDE SEQUENCE [LARGE SCALE GENOMIC DNA]</scope>
    <source>
        <strain evidence="2">JCM 14718</strain>
    </source>
</reference>
<sequence>MTDIHVIAIDPDRLAAMRATGSDEHGNPFTAFPAVGWEPLRCCLRSAAEDESIALISYAAFTEPSPWREVGPVFVHAKECEGYPKTSVFPESYQRGRRLLRTYASDLTLDYDHIRMTADDEDVEAAVRELLAVPEVGEVHVRAAEAQCFAFAVRLADPLA</sequence>
<evidence type="ECO:0000313" key="1">
    <source>
        <dbReference type="EMBL" id="GAA1712905.1"/>
    </source>
</evidence>
<dbReference type="PIRSF" id="PIRSF034110">
    <property type="entry name" value="DUF1203"/>
    <property type="match status" value="1"/>
</dbReference>
<name>A0ABP4UYR4_9ACTN</name>
<organism evidence="1 2">
    <name type="scientific">Fodinicola feengrottensis</name>
    <dbReference type="NCBI Taxonomy" id="435914"/>
    <lineage>
        <taxon>Bacteria</taxon>
        <taxon>Bacillati</taxon>
        <taxon>Actinomycetota</taxon>
        <taxon>Actinomycetes</taxon>
        <taxon>Mycobacteriales</taxon>
        <taxon>Fodinicola</taxon>
    </lineage>
</organism>
<dbReference type="Proteomes" id="UP001500618">
    <property type="component" value="Unassembled WGS sequence"/>
</dbReference>
<dbReference type="EMBL" id="BAAANY010000038">
    <property type="protein sequence ID" value="GAA1712905.1"/>
    <property type="molecule type" value="Genomic_DNA"/>
</dbReference>
<gene>
    <name evidence="1" type="ORF">GCM10009765_72480</name>
</gene>
<dbReference type="RefSeq" id="WP_344314633.1">
    <property type="nucleotide sequence ID" value="NZ_BAAANY010000038.1"/>
</dbReference>
<protein>
    <submittedName>
        <fullName evidence="1">DUF1203 domain-containing protein</fullName>
    </submittedName>
</protein>
<keyword evidence="2" id="KW-1185">Reference proteome</keyword>
<comment type="caution">
    <text evidence="1">The sequence shown here is derived from an EMBL/GenBank/DDBJ whole genome shotgun (WGS) entry which is preliminary data.</text>
</comment>
<evidence type="ECO:0000313" key="2">
    <source>
        <dbReference type="Proteomes" id="UP001500618"/>
    </source>
</evidence>
<dbReference type="InterPro" id="IPR009593">
    <property type="entry name" value="DUF1203"/>
</dbReference>
<proteinExistence type="predicted"/>
<dbReference type="Pfam" id="PF06718">
    <property type="entry name" value="DUF1203"/>
    <property type="match status" value="1"/>
</dbReference>